<accession>A0A1R2BIN0</accession>
<dbReference type="Proteomes" id="UP000187209">
    <property type="component" value="Unassembled WGS sequence"/>
</dbReference>
<gene>
    <name evidence="1" type="ORF">SteCoe_23975</name>
</gene>
<evidence type="ECO:0000313" key="2">
    <source>
        <dbReference type="Proteomes" id="UP000187209"/>
    </source>
</evidence>
<evidence type="ECO:0000313" key="1">
    <source>
        <dbReference type="EMBL" id="OMJ76632.1"/>
    </source>
</evidence>
<protein>
    <submittedName>
        <fullName evidence="1">Uncharacterized protein</fullName>
    </submittedName>
</protein>
<organism evidence="1 2">
    <name type="scientific">Stentor coeruleus</name>
    <dbReference type="NCBI Taxonomy" id="5963"/>
    <lineage>
        <taxon>Eukaryota</taxon>
        <taxon>Sar</taxon>
        <taxon>Alveolata</taxon>
        <taxon>Ciliophora</taxon>
        <taxon>Postciliodesmatophora</taxon>
        <taxon>Heterotrichea</taxon>
        <taxon>Heterotrichida</taxon>
        <taxon>Stentoridae</taxon>
        <taxon>Stentor</taxon>
    </lineage>
</organism>
<dbReference type="OrthoDB" id="305324at2759"/>
<reference evidence="1 2" key="1">
    <citation type="submission" date="2016-11" db="EMBL/GenBank/DDBJ databases">
        <title>The macronuclear genome of Stentor coeruleus: a giant cell with tiny introns.</title>
        <authorList>
            <person name="Slabodnick M."/>
            <person name="Ruby J.G."/>
            <person name="Reiff S.B."/>
            <person name="Swart E.C."/>
            <person name="Gosai S."/>
            <person name="Prabakaran S."/>
            <person name="Witkowska E."/>
            <person name="Larue G.E."/>
            <person name="Fisher S."/>
            <person name="Freeman R.M."/>
            <person name="Gunawardena J."/>
            <person name="Chu W."/>
            <person name="Stover N.A."/>
            <person name="Gregory B.D."/>
            <person name="Nowacki M."/>
            <person name="Derisi J."/>
            <person name="Roy S.W."/>
            <person name="Marshall W.F."/>
            <person name="Sood P."/>
        </authorList>
    </citation>
    <scope>NUCLEOTIDE SEQUENCE [LARGE SCALE GENOMIC DNA]</scope>
    <source>
        <strain evidence="1">WM001</strain>
    </source>
</reference>
<dbReference type="EMBL" id="MPUH01000621">
    <property type="protein sequence ID" value="OMJ76632.1"/>
    <property type="molecule type" value="Genomic_DNA"/>
</dbReference>
<sequence>MVGGMIPGKIHFRSNFKWRTLLNLCAYSEKDPSVLTHEQRFSRIYRACLRRHHLLNVVRLRLAIAHHKNFFEHAEQTRKRFENAKKYSGIELENFFKDAEEWLELTFFPAVSHWPTRLYSNKYHLNVAYPDAFHDYDPAGYYKPKPIFGLIPSTGPYFQEYPKSPNYFYIEEEKFNLDDPYLEKHLKKVEDLEMRKKANNDLR</sequence>
<name>A0A1R2BIN0_9CILI</name>
<comment type="caution">
    <text evidence="1">The sequence shown here is derived from an EMBL/GenBank/DDBJ whole genome shotgun (WGS) entry which is preliminary data.</text>
</comment>
<proteinExistence type="predicted"/>
<dbReference type="AlphaFoldDB" id="A0A1R2BIN0"/>
<keyword evidence="2" id="KW-1185">Reference proteome</keyword>